<evidence type="ECO:0000256" key="3">
    <source>
        <dbReference type="ARBA" id="ARBA00022737"/>
    </source>
</evidence>
<comment type="subcellular location">
    <subcellularLocation>
        <location evidence="1">Cytoplasm</location>
    </subcellularLocation>
</comment>
<evidence type="ECO:0008006" key="6">
    <source>
        <dbReference type="Google" id="ProtNLM"/>
    </source>
</evidence>
<dbReference type="GO" id="GO:0005092">
    <property type="term" value="F:GDP-dissociation inhibitor activity"/>
    <property type="evidence" value="ECO:0007669"/>
    <property type="project" value="TreeGrafter"/>
</dbReference>
<evidence type="ECO:0000313" key="4">
    <source>
        <dbReference type="EMBL" id="PSB24896.1"/>
    </source>
</evidence>
<keyword evidence="5" id="KW-1185">Reference proteome</keyword>
<protein>
    <recommendedName>
        <fullName evidence="6">Tetratricopeptide repeat protein</fullName>
    </recommendedName>
</protein>
<gene>
    <name evidence="4" type="ORF">C7B82_25095</name>
</gene>
<dbReference type="Gene3D" id="1.25.40.10">
    <property type="entry name" value="Tetratricopeptide repeat domain"/>
    <property type="match status" value="1"/>
</dbReference>
<dbReference type="GO" id="GO:0005938">
    <property type="term" value="C:cell cortex"/>
    <property type="evidence" value="ECO:0007669"/>
    <property type="project" value="TreeGrafter"/>
</dbReference>
<reference evidence="4 5" key="2">
    <citation type="submission" date="2018-03" db="EMBL/GenBank/DDBJ databases">
        <title>The ancient ancestry and fast evolution of plastids.</title>
        <authorList>
            <person name="Moore K.R."/>
            <person name="Magnabosco C."/>
            <person name="Momper L."/>
            <person name="Gold D.A."/>
            <person name="Bosak T."/>
            <person name="Fournier G.P."/>
        </authorList>
    </citation>
    <scope>NUCLEOTIDE SEQUENCE [LARGE SCALE GENOMIC DNA]</scope>
    <source>
        <strain evidence="4 5">ULC18</strain>
    </source>
</reference>
<evidence type="ECO:0000256" key="1">
    <source>
        <dbReference type="ARBA" id="ARBA00004496"/>
    </source>
</evidence>
<evidence type="ECO:0000256" key="2">
    <source>
        <dbReference type="ARBA" id="ARBA00022490"/>
    </source>
</evidence>
<reference evidence="5" key="1">
    <citation type="submission" date="2018-02" db="EMBL/GenBank/DDBJ databases">
        <authorList>
            <person name="Moore K."/>
            <person name="Momper L."/>
        </authorList>
    </citation>
    <scope>NUCLEOTIDE SEQUENCE [LARGE SCALE GENOMIC DNA]</scope>
    <source>
        <strain evidence="5">ULC18</strain>
    </source>
</reference>
<proteinExistence type="predicted"/>
<accession>A0A2T1DWK6</accession>
<organism evidence="4 5">
    <name type="scientific">Stenomitos frigidus ULC18</name>
    <dbReference type="NCBI Taxonomy" id="2107698"/>
    <lineage>
        <taxon>Bacteria</taxon>
        <taxon>Bacillati</taxon>
        <taxon>Cyanobacteriota</taxon>
        <taxon>Cyanophyceae</taxon>
        <taxon>Leptolyngbyales</taxon>
        <taxon>Leptolyngbyaceae</taxon>
        <taxon>Stenomitos</taxon>
    </lineage>
</organism>
<dbReference type="Proteomes" id="UP000239576">
    <property type="component" value="Unassembled WGS sequence"/>
</dbReference>
<dbReference type="InterPro" id="IPR052386">
    <property type="entry name" value="GPSM"/>
</dbReference>
<name>A0A2T1DWK6_9CYAN</name>
<keyword evidence="3" id="KW-0677">Repeat</keyword>
<dbReference type="PANTHER" id="PTHR45954">
    <property type="entry name" value="LD33695P"/>
    <property type="match status" value="1"/>
</dbReference>
<comment type="caution">
    <text evidence="4">The sequence shown here is derived from an EMBL/GenBank/DDBJ whole genome shotgun (WGS) entry which is preliminary data.</text>
</comment>
<dbReference type="Pfam" id="PF13424">
    <property type="entry name" value="TPR_12"/>
    <property type="match status" value="1"/>
</dbReference>
<keyword evidence="2" id="KW-0963">Cytoplasm</keyword>
<dbReference type="AlphaFoldDB" id="A0A2T1DWK6"/>
<dbReference type="EMBL" id="PVWK01000138">
    <property type="protein sequence ID" value="PSB24896.1"/>
    <property type="molecule type" value="Genomic_DNA"/>
</dbReference>
<dbReference type="OrthoDB" id="428332at2"/>
<dbReference type="GO" id="GO:0001965">
    <property type="term" value="F:G-protein alpha-subunit binding"/>
    <property type="evidence" value="ECO:0007669"/>
    <property type="project" value="TreeGrafter"/>
</dbReference>
<dbReference type="SUPFAM" id="SSF48452">
    <property type="entry name" value="TPR-like"/>
    <property type="match status" value="1"/>
</dbReference>
<dbReference type="InterPro" id="IPR011990">
    <property type="entry name" value="TPR-like_helical_dom_sf"/>
</dbReference>
<evidence type="ECO:0000313" key="5">
    <source>
        <dbReference type="Proteomes" id="UP000239576"/>
    </source>
</evidence>
<dbReference type="RefSeq" id="WP_106259503.1">
    <property type="nucleotide sequence ID" value="NZ_CAWNSW010000063.1"/>
</dbReference>
<sequence length="625" mass="69642">MSEILPPSERYQQLIDQIVQMTLKGNIRSKEQVYQLLVEGVAAGTGELFERVLQSQVETIQVRLDTETDELKQAKAARSRRAMQTIQGEWERWQQLNQATEAIASVIQKIITAESAQRLTAFLRAIDPNQPQCLSTSQLKQLASALKQQGDASSGDVQEELHQLAAGIHQGLTTWERVQDHLVSWIYDQGQTLGFAGTPGQGNPWAVWAQQLTNPLLLQLFRSLSLNEPTSDFVAHVSAFDRSTWVELVILLQYIQQGLVAWFDRLVYDAKVGAKLSISTFLAFSILWSQLARGFDQATALNSFHRSQFSEGAFQVTLQILRSFAQRPYFPLYGGVFASFPGSQLRSVVNYLDEPLRRAEGTQEKARILTLIGSSERAQGLLERSKEFHTIARDIASEAGDRPCEIANLNHLSRTCVAQKNYSEAINYSQRALILSRQSGDRLGEANALVNLGHGEVFQAQQVEQAEPEVYEAAISYLQQGLKLAEQLGDRQSQAFAFNSLGIAHVVLEQPQAAIVYLSDGFKAAQVAGDLYLQGLNLAYLAEAYYRLQEMNRAVYTGCLGMYLLESIASRDWRQPAGLLTILQGQMGDAFTATLAQLRPELIALIGVDGYDHLPSLIEQYRQPD</sequence>
<dbReference type="PANTHER" id="PTHR45954:SF1">
    <property type="entry name" value="LD33695P"/>
    <property type="match status" value="1"/>
</dbReference>